<sequence>MGDVADFVRDGGSLREESEFLHALVENTSQGILTIDTDSVVLFANPAIERILGYTPEEVIGSSKMTIIPERLRSAHQNGLEAFIETGEKHIDWDGVELPALHKDGHEVPVSVSLRTHEYRGERVFTGIFTDITERKRREATLRDQKAELEEFADVLSHDLRNPLQVAKAQLALGRHADDAAEREEFFDTVDESLDRINVIIEDMLARARDEEDAESLDTLLLHAVARAAWETVATADATLALPEGTWQVRANRSRLRQLFENLFRNAVEHGGASAAVRVGVLDGGAGFYVDDDGPGFDDGMKARAVTSEGPVGGHYGLHIVESVASEHGWGMRLADGVEGGARVEFRDVALAEKETATRRS</sequence>
<dbReference type="EC" id="2.7.13.3" evidence="3"/>
<evidence type="ECO:0000313" key="15">
    <source>
        <dbReference type="EMBL" id="GAD51940.1"/>
    </source>
</evidence>
<keyword evidence="8" id="KW-0067">ATP-binding</keyword>
<dbReference type="EMBL" id="BATA01000011">
    <property type="protein sequence ID" value="GAD51940.1"/>
    <property type="molecule type" value="Genomic_DNA"/>
</dbReference>
<feature type="domain" description="PAC" evidence="14">
    <location>
        <begin position="94"/>
        <end position="144"/>
    </location>
</feature>
<keyword evidence="10" id="KW-0902">Two-component regulatory system</keyword>
<keyword evidence="9" id="KW-1133">Transmembrane helix</keyword>
<dbReference type="GO" id="GO:0005524">
    <property type="term" value="F:ATP binding"/>
    <property type="evidence" value="ECO:0007669"/>
    <property type="project" value="UniProtKB-KW"/>
</dbReference>
<keyword evidence="5" id="KW-0812">Transmembrane</keyword>
<dbReference type="GO" id="GO:0000156">
    <property type="term" value="F:phosphorelay response regulator activity"/>
    <property type="evidence" value="ECO:0007669"/>
    <property type="project" value="TreeGrafter"/>
</dbReference>
<dbReference type="CDD" id="cd00130">
    <property type="entry name" value="PAS"/>
    <property type="match status" value="1"/>
</dbReference>
<comment type="catalytic activity">
    <reaction evidence="1">
        <text>ATP + protein L-histidine = ADP + protein N-phospho-L-histidine.</text>
        <dbReference type="EC" id="2.7.13.3"/>
    </reaction>
</comment>
<feature type="domain" description="Histidine kinase" evidence="12">
    <location>
        <begin position="155"/>
        <end position="331"/>
    </location>
</feature>
<evidence type="ECO:0000256" key="7">
    <source>
        <dbReference type="ARBA" id="ARBA00022777"/>
    </source>
</evidence>
<evidence type="ECO:0000259" key="14">
    <source>
        <dbReference type="PROSITE" id="PS50113"/>
    </source>
</evidence>
<accession>U2YSG5</accession>
<evidence type="ECO:0000256" key="9">
    <source>
        <dbReference type="ARBA" id="ARBA00022989"/>
    </source>
</evidence>
<dbReference type="InterPro" id="IPR050351">
    <property type="entry name" value="BphY/WalK/GraS-like"/>
</dbReference>
<dbReference type="Pfam" id="PF02518">
    <property type="entry name" value="HATPase_c"/>
    <property type="match status" value="1"/>
</dbReference>
<dbReference type="InterPro" id="IPR036097">
    <property type="entry name" value="HisK_dim/P_sf"/>
</dbReference>
<dbReference type="PROSITE" id="PS50112">
    <property type="entry name" value="PAS"/>
    <property type="match status" value="1"/>
</dbReference>
<comment type="subcellular location">
    <subcellularLocation>
        <location evidence="2">Membrane</location>
        <topology evidence="2">Multi-pass membrane protein</topology>
    </subcellularLocation>
</comment>
<evidence type="ECO:0000256" key="1">
    <source>
        <dbReference type="ARBA" id="ARBA00000085"/>
    </source>
</evidence>
<evidence type="ECO:0000313" key="16">
    <source>
        <dbReference type="Proteomes" id="UP000016986"/>
    </source>
</evidence>
<dbReference type="InterPro" id="IPR035965">
    <property type="entry name" value="PAS-like_dom_sf"/>
</dbReference>
<dbReference type="PROSITE" id="PS50109">
    <property type="entry name" value="HIS_KIN"/>
    <property type="match status" value="1"/>
</dbReference>
<dbReference type="Gene3D" id="3.30.450.20">
    <property type="entry name" value="PAS domain"/>
    <property type="match status" value="1"/>
</dbReference>
<comment type="caution">
    <text evidence="15">The sequence shown here is derived from an EMBL/GenBank/DDBJ whole genome shotgun (WGS) entry which is preliminary data.</text>
</comment>
<keyword evidence="16" id="KW-1185">Reference proteome</keyword>
<evidence type="ECO:0000256" key="2">
    <source>
        <dbReference type="ARBA" id="ARBA00004141"/>
    </source>
</evidence>
<organism evidence="15 16">
    <name type="scientific">Halarchaeum acidiphilum MH1-52-1</name>
    <dbReference type="NCBI Taxonomy" id="1261545"/>
    <lineage>
        <taxon>Archaea</taxon>
        <taxon>Methanobacteriati</taxon>
        <taxon>Methanobacteriota</taxon>
        <taxon>Stenosarchaea group</taxon>
        <taxon>Halobacteria</taxon>
        <taxon>Halobacteriales</taxon>
        <taxon>Halobacteriaceae</taxon>
    </lineage>
</organism>
<name>U2YSG5_9EURY</name>
<dbReference type="InterPro" id="IPR005467">
    <property type="entry name" value="His_kinase_dom"/>
</dbReference>
<dbReference type="AlphaFoldDB" id="U2YSG5"/>
<dbReference type="Gene3D" id="1.10.287.130">
    <property type="match status" value="1"/>
</dbReference>
<dbReference type="InterPro" id="IPR000700">
    <property type="entry name" value="PAS-assoc_C"/>
</dbReference>
<evidence type="ECO:0000256" key="5">
    <source>
        <dbReference type="ARBA" id="ARBA00022692"/>
    </source>
</evidence>
<dbReference type="InterPro" id="IPR003594">
    <property type="entry name" value="HATPase_dom"/>
</dbReference>
<dbReference type="InterPro" id="IPR003661">
    <property type="entry name" value="HisK_dim/P_dom"/>
</dbReference>
<evidence type="ECO:0000256" key="10">
    <source>
        <dbReference type="ARBA" id="ARBA00023012"/>
    </source>
</evidence>
<dbReference type="CDD" id="cd00082">
    <property type="entry name" value="HisKA"/>
    <property type="match status" value="1"/>
</dbReference>
<evidence type="ECO:0000259" key="13">
    <source>
        <dbReference type="PROSITE" id="PS50112"/>
    </source>
</evidence>
<dbReference type="Pfam" id="PF13426">
    <property type="entry name" value="PAS_9"/>
    <property type="match status" value="1"/>
</dbReference>
<dbReference type="NCBIfam" id="TIGR00229">
    <property type="entry name" value="sensory_box"/>
    <property type="match status" value="1"/>
</dbReference>
<gene>
    <name evidence="15" type="ORF">MBEHAL_0700</name>
</gene>
<dbReference type="RefSeq" id="WP_020221768.1">
    <property type="nucleotide sequence ID" value="NZ_BANO01000100.1"/>
</dbReference>
<evidence type="ECO:0000256" key="6">
    <source>
        <dbReference type="ARBA" id="ARBA00022741"/>
    </source>
</evidence>
<dbReference type="Gene3D" id="3.30.565.10">
    <property type="entry name" value="Histidine kinase-like ATPase, C-terminal domain"/>
    <property type="match status" value="1"/>
</dbReference>
<reference evidence="15 16" key="1">
    <citation type="submission" date="2013-09" db="EMBL/GenBank/DDBJ databases">
        <title>Whole genome sequencing of Halarchaeum acidiphilum strain MH1-52-1.</title>
        <authorList>
            <person name="Shimane Y."/>
            <person name="Minegishi H."/>
            <person name="Nishi S."/>
            <person name="Echigo A."/>
            <person name="Shuto A."/>
            <person name="Konishi M."/>
            <person name="Ito T."/>
            <person name="Ohkuma M."/>
            <person name="Ohta Y."/>
            <person name="Nagano Y."/>
            <person name="Tsubouchi T."/>
            <person name="Mori K."/>
            <person name="Usui K."/>
            <person name="Kamekura M."/>
            <person name="Usami R."/>
            <person name="Takaki Y."/>
            <person name="Hatada Y."/>
        </authorList>
    </citation>
    <scope>NUCLEOTIDE SEQUENCE [LARGE SCALE GENOMIC DNA]</scope>
    <source>
        <strain evidence="15 16">JCM 16109</strain>
    </source>
</reference>
<evidence type="ECO:0000256" key="4">
    <source>
        <dbReference type="ARBA" id="ARBA00022679"/>
    </source>
</evidence>
<dbReference type="OrthoDB" id="8127at2157"/>
<dbReference type="InterPro" id="IPR000014">
    <property type="entry name" value="PAS"/>
</dbReference>
<protein>
    <recommendedName>
        <fullName evidence="3">histidine kinase</fullName>
        <ecNumber evidence="3">2.7.13.3</ecNumber>
    </recommendedName>
</protein>
<keyword evidence="7" id="KW-0418">Kinase</keyword>
<keyword evidence="11" id="KW-0472">Membrane</keyword>
<feature type="domain" description="PAS" evidence="13">
    <location>
        <begin position="17"/>
        <end position="87"/>
    </location>
</feature>
<dbReference type="PANTHER" id="PTHR42878">
    <property type="entry name" value="TWO-COMPONENT HISTIDINE KINASE"/>
    <property type="match status" value="1"/>
</dbReference>
<dbReference type="GO" id="GO:0000155">
    <property type="term" value="F:phosphorelay sensor kinase activity"/>
    <property type="evidence" value="ECO:0007669"/>
    <property type="project" value="InterPro"/>
</dbReference>
<keyword evidence="6" id="KW-0547">Nucleotide-binding</keyword>
<evidence type="ECO:0000256" key="11">
    <source>
        <dbReference type="ARBA" id="ARBA00023136"/>
    </source>
</evidence>
<dbReference type="SUPFAM" id="SSF55874">
    <property type="entry name" value="ATPase domain of HSP90 chaperone/DNA topoisomerase II/histidine kinase"/>
    <property type="match status" value="1"/>
</dbReference>
<dbReference type="SMART" id="SM00091">
    <property type="entry name" value="PAS"/>
    <property type="match status" value="1"/>
</dbReference>
<dbReference type="eggNOG" id="arCOG02333">
    <property type="taxonomic scope" value="Archaea"/>
</dbReference>
<dbReference type="SMART" id="SM00387">
    <property type="entry name" value="HATPase_c"/>
    <property type="match status" value="1"/>
</dbReference>
<dbReference type="PANTHER" id="PTHR42878:SF7">
    <property type="entry name" value="SENSOR HISTIDINE KINASE GLRK"/>
    <property type="match status" value="1"/>
</dbReference>
<dbReference type="GO" id="GO:0030295">
    <property type="term" value="F:protein kinase activator activity"/>
    <property type="evidence" value="ECO:0007669"/>
    <property type="project" value="TreeGrafter"/>
</dbReference>
<dbReference type="SMART" id="SM00388">
    <property type="entry name" value="HisKA"/>
    <property type="match status" value="1"/>
</dbReference>
<evidence type="ECO:0000256" key="8">
    <source>
        <dbReference type="ARBA" id="ARBA00022840"/>
    </source>
</evidence>
<dbReference type="Proteomes" id="UP000016986">
    <property type="component" value="Unassembled WGS sequence"/>
</dbReference>
<dbReference type="PROSITE" id="PS50113">
    <property type="entry name" value="PAC"/>
    <property type="match status" value="1"/>
</dbReference>
<proteinExistence type="predicted"/>
<dbReference type="InterPro" id="IPR036890">
    <property type="entry name" value="HATPase_C_sf"/>
</dbReference>
<evidence type="ECO:0000259" key="12">
    <source>
        <dbReference type="PROSITE" id="PS50109"/>
    </source>
</evidence>
<dbReference type="SUPFAM" id="SSF55785">
    <property type="entry name" value="PYP-like sensor domain (PAS domain)"/>
    <property type="match status" value="1"/>
</dbReference>
<keyword evidence="4" id="KW-0808">Transferase</keyword>
<evidence type="ECO:0000256" key="3">
    <source>
        <dbReference type="ARBA" id="ARBA00012438"/>
    </source>
</evidence>
<dbReference type="GO" id="GO:0016020">
    <property type="term" value="C:membrane"/>
    <property type="evidence" value="ECO:0007669"/>
    <property type="project" value="UniProtKB-SubCell"/>
</dbReference>
<dbReference type="GO" id="GO:0007234">
    <property type="term" value="P:osmosensory signaling via phosphorelay pathway"/>
    <property type="evidence" value="ECO:0007669"/>
    <property type="project" value="TreeGrafter"/>
</dbReference>
<dbReference type="SUPFAM" id="SSF47384">
    <property type="entry name" value="Homodimeric domain of signal transducing histidine kinase"/>
    <property type="match status" value="1"/>
</dbReference>
<dbReference type="Pfam" id="PF00512">
    <property type="entry name" value="HisKA"/>
    <property type="match status" value="1"/>
</dbReference>